<dbReference type="EMBL" id="JACNEP010000002">
    <property type="protein sequence ID" value="MBC3765032.1"/>
    <property type="molecule type" value="Genomic_DNA"/>
</dbReference>
<comment type="caution">
    <text evidence="3">The sequence shown here is derived from an EMBL/GenBank/DDBJ whole genome shotgun (WGS) entry which is preliminary data.</text>
</comment>
<dbReference type="NCBIfam" id="TIGR03590">
    <property type="entry name" value="PseG"/>
    <property type="match status" value="1"/>
</dbReference>
<protein>
    <submittedName>
        <fullName evidence="3">UDP-2,4-diacetamido-2,4, 6-trideoxy-beta-L-altropyranose hydrolase</fullName>
        <ecNumber evidence="3">3.6.1.57</ecNumber>
    </submittedName>
</protein>
<evidence type="ECO:0000256" key="1">
    <source>
        <dbReference type="PIRSR" id="PIRSR620023-1"/>
    </source>
</evidence>
<keyword evidence="3" id="KW-0378">Hydrolase</keyword>
<evidence type="ECO:0000313" key="4">
    <source>
        <dbReference type="Proteomes" id="UP000601768"/>
    </source>
</evidence>
<dbReference type="GO" id="GO:0016787">
    <property type="term" value="F:hydrolase activity"/>
    <property type="evidence" value="ECO:0007669"/>
    <property type="project" value="UniProtKB-KW"/>
</dbReference>
<reference evidence="3" key="1">
    <citation type="journal article" date="2018" name="Int. J. Syst. Evol. Microbiol.">
        <title>Neptunicella marina gen. nov., sp. nov., isolated from surface seawater.</title>
        <authorList>
            <person name="Liu X."/>
            <person name="Lai Q."/>
            <person name="Du Y."/>
            <person name="Zhang X."/>
            <person name="Liu Z."/>
            <person name="Sun F."/>
            <person name="Shao Z."/>
        </authorList>
    </citation>
    <scope>NUCLEOTIDE SEQUENCE</scope>
    <source>
        <strain evidence="3">S27-2</strain>
    </source>
</reference>
<keyword evidence="4" id="KW-1185">Reference proteome</keyword>
<sequence length="344" mass="38605">MKVLYRVDAGNQIGLGHLMRCQALAQALAHDSIEQIFVVKEQTQQLIQTQHSWQGKSLVMPDNIELAQEVDWITLQARLADADYVVLDGYQFTQGYRNQLKQHFRFLILFDDNNNSGDLHADLVINAAQNATSLGYEKTAPAAIACLGSDFHLLRQEFYVAQPLKWHLRHALTIMLGGSDPFNFTLPIIEAFNRLAADIPLRVITGAAYQKQDELQGFMQSSAQAIQHIHDCQNMADMFNHTRLAISAAGGSQFELQACCTPSFLLVVADNQLNATQQAAKNGHCLAFDMRNNADVVPMVKQAIDYWRHDNKLQQMHQQLLALPYTNGAVNIVEAIYQLDRKTA</sequence>
<accession>A0A8J6ISH3</accession>
<evidence type="ECO:0000313" key="3">
    <source>
        <dbReference type="EMBL" id="MBC3765032.1"/>
    </source>
</evidence>
<dbReference type="Gene3D" id="3.40.50.2000">
    <property type="entry name" value="Glycogen Phosphorylase B"/>
    <property type="match status" value="1"/>
</dbReference>
<reference evidence="3" key="2">
    <citation type="submission" date="2020-08" db="EMBL/GenBank/DDBJ databases">
        <authorList>
            <person name="Lai Q."/>
        </authorList>
    </citation>
    <scope>NUCLEOTIDE SEQUENCE</scope>
    <source>
        <strain evidence="3">S27-2</strain>
    </source>
</reference>
<feature type="binding site" evidence="2">
    <location>
        <position position="155"/>
    </location>
    <ligand>
        <name>substrate</name>
    </ligand>
</feature>
<gene>
    <name evidence="3" type="primary">pseG</name>
    <name evidence="3" type="ORF">H8B19_04025</name>
</gene>
<name>A0A8J6ISH3_9ALTE</name>
<feature type="active site" description="Proton acceptor" evidence="1">
    <location>
        <position position="17"/>
    </location>
</feature>
<dbReference type="InterPro" id="IPR020023">
    <property type="entry name" value="PseG"/>
</dbReference>
<dbReference type="Gene3D" id="3.40.50.11190">
    <property type="match status" value="1"/>
</dbReference>
<dbReference type="EC" id="3.6.1.57" evidence="3"/>
<dbReference type="AlphaFoldDB" id="A0A8J6ISH3"/>
<proteinExistence type="predicted"/>
<feature type="binding site" evidence="2">
    <location>
        <position position="255"/>
    </location>
    <ligand>
        <name>substrate</name>
    </ligand>
</feature>
<dbReference type="Proteomes" id="UP000601768">
    <property type="component" value="Unassembled WGS sequence"/>
</dbReference>
<dbReference type="RefSeq" id="WP_186505493.1">
    <property type="nucleotide sequence ID" value="NZ_JACNEP010000002.1"/>
</dbReference>
<evidence type="ECO:0000256" key="2">
    <source>
        <dbReference type="PIRSR" id="PIRSR620023-2"/>
    </source>
</evidence>
<organism evidence="3 4">
    <name type="scientific">Neptunicella marina</name>
    <dbReference type="NCBI Taxonomy" id="2125989"/>
    <lineage>
        <taxon>Bacteria</taxon>
        <taxon>Pseudomonadati</taxon>
        <taxon>Pseudomonadota</taxon>
        <taxon>Gammaproteobacteria</taxon>
        <taxon>Alteromonadales</taxon>
        <taxon>Alteromonadaceae</taxon>
        <taxon>Neptunicella</taxon>
    </lineage>
</organism>